<dbReference type="AlphaFoldDB" id="A0A6A6XBP0"/>
<evidence type="ECO:0000313" key="3">
    <source>
        <dbReference type="EMBL" id="KAF2793117.1"/>
    </source>
</evidence>
<name>A0A6A6XBP0_9PLEO</name>
<proteinExistence type="predicted"/>
<protein>
    <recommendedName>
        <fullName evidence="2">DUF7580 domain-containing protein</fullName>
    </recommendedName>
</protein>
<dbReference type="EMBL" id="MU001941">
    <property type="protein sequence ID" value="KAF2793117.1"/>
    <property type="molecule type" value="Genomic_DNA"/>
</dbReference>
<dbReference type="InterPro" id="IPR056002">
    <property type="entry name" value="DUF7580"/>
</dbReference>
<feature type="region of interest" description="Disordered" evidence="1">
    <location>
        <begin position="240"/>
        <end position="284"/>
    </location>
</feature>
<dbReference type="Pfam" id="PF24476">
    <property type="entry name" value="DUF7580"/>
    <property type="match status" value="1"/>
</dbReference>
<keyword evidence="4" id="KW-1185">Reference proteome</keyword>
<evidence type="ECO:0000313" key="4">
    <source>
        <dbReference type="Proteomes" id="UP000799757"/>
    </source>
</evidence>
<evidence type="ECO:0000256" key="1">
    <source>
        <dbReference type="SAM" id="MobiDB-lite"/>
    </source>
</evidence>
<feature type="domain" description="DUF7580" evidence="2">
    <location>
        <begin position="188"/>
        <end position="559"/>
    </location>
</feature>
<organism evidence="3 4">
    <name type="scientific">Melanomma pulvis-pyrius CBS 109.77</name>
    <dbReference type="NCBI Taxonomy" id="1314802"/>
    <lineage>
        <taxon>Eukaryota</taxon>
        <taxon>Fungi</taxon>
        <taxon>Dikarya</taxon>
        <taxon>Ascomycota</taxon>
        <taxon>Pezizomycotina</taxon>
        <taxon>Dothideomycetes</taxon>
        <taxon>Pleosporomycetidae</taxon>
        <taxon>Pleosporales</taxon>
        <taxon>Melanommataceae</taxon>
        <taxon>Melanomma</taxon>
    </lineage>
</organism>
<reference evidence="3" key="1">
    <citation type="journal article" date="2020" name="Stud. Mycol.">
        <title>101 Dothideomycetes genomes: a test case for predicting lifestyles and emergence of pathogens.</title>
        <authorList>
            <person name="Haridas S."/>
            <person name="Albert R."/>
            <person name="Binder M."/>
            <person name="Bloem J."/>
            <person name="Labutti K."/>
            <person name="Salamov A."/>
            <person name="Andreopoulos B."/>
            <person name="Baker S."/>
            <person name="Barry K."/>
            <person name="Bills G."/>
            <person name="Bluhm B."/>
            <person name="Cannon C."/>
            <person name="Castanera R."/>
            <person name="Culley D."/>
            <person name="Daum C."/>
            <person name="Ezra D."/>
            <person name="Gonzalez J."/>
            <person name="Henrissat B."/>
            <person name="Kuo A."/>
            <person name="Liang C."/>
            <person name="Lipzen A."/>
            <person name="Lutzoni F."/>
            <person name="Magnuson J."/>
            <person name="Mondo S."/>
            <person name="Nolan M."/>
            <person name="Ohm R."/>
            <person name="Pangilinan J."/>
            <person name="Park H.-J."/>
            <person name="Ramirez L."/>
            <person name="Alfaro M."/>
            <person name="Sun H."/>
            <person name="Tritt A."/>
            <person name="Yoshinaga Y."/>
            <person name="Zwiers L.-H."/>
            <person name="Turgeon B."/>
            <person name="Goodwin S."/>
            <person name="Spatafora J."/>
            <person name="Crous P."/>
            <person name="Grigoriev I."/>
        </authorList>
    </citation>
    <scope>NUCLEOTIDE SEQUENCE</scope>
    <source>
        <strain evidence="3">CBS 109.77</strain>
    </source>
</reference>
<sequence length="575" mass="64436">MEVAGVALGGVGIIGPVLKSYEYVYDTAKRHINWQDTIGTIRRDLFLQKEQLDITLRGLGLKDPTMADIEATLRIRHPEKCESLMEIIQDMDNYIRKMDPDLQPDAKGSPPWDDSISKRENLANKANWERRRIKRSFGEKRRKETYEYLEQRNNALRHCLEKREITPDSGHRVLDIIRSRFDKKQIAILRESALKLHKAMKSGFGCTCSYVHRGNIQLNWHKKEQLASGAFLLALSSNPLSPGQQGISRSRSTPRRSKSNVRTPSSSKRSSPLSHDITNRLSDSSSQISVASTLAVPQSSPPTTLIRLCETLKSCWDDQAALGCIPIPDSDPRKQVRITGKGSEAKQSNPSTKRPVQLSKFLSRSTDASTNKTLVLNRKQRYGIAAALTWAVLHLCDSPWLESEVKNDEIHMFLESRGGTTTASVSEHPYLAHSFPPPGAPAAPTPAPLSIVAQFQNNQIQNMAVFTLALRLIELGRNRTFDQLRQDSSPRTPNPSPTAIDDFEVAQRQILELSLDEGRLYANAADRCLRFLFPGPADENTFQHSSFRETFFADVVAPVQAIYELDAGTYSEFAS</sequence>
<dbReference type="PANTHER" id="PTHR35186">
    <property type="entry name" value="ANK_REP_REGION DOMAIN-CONTAINING PROTEIN"/>
    <property type="match status" value="1"/>
</dbReference>
<accession>A0A6A6XBP0</accession>
<dbReference type="PANTHER" id="PTHR35186:SF4">
    <property type="entry name" value="PRION-INHIBITION AND PROPAGATION HELO DOMAIN-CONTAINING PROTEIN"/>
    <property type="match status" value="1"/>
</dbReference>
<feature type="compositionally biased region" description="Low complexity" evidence="1">
    <location>
        <begin position="260"/>
        <end position="274"/>
    </location>
</feature>
<dbReference type="OrthoDB" id="3565018at2759"/>
<evidence type="ECO:0000259" key="2">
    <source>
        <dbReference type="Pfam" id="PF24476"/>
    </source>
</evidence>
<dbReference type="Proteomes" id="UP000799757">
    <property type="component" value="Unassembled WGS sequence"/>
</dbReference>
<gene>
    <name evidence="3" type="ORF">K505DRAFT_245115</name>
</gene>